<sequence length="272" mass="29826">MMGGKPRVAVISGFGINCELETMAVFEMAGASADRIHVNRLVSGEASLEDYHIMAVPGGFSFGDHLGSGRLLGNRLRFGLREQVRDFVKDGKPIIGICNGFQALVKMGLLPGDDEVSLTQTASLALNDSGHYEDRWVTLEFDADSPCIWTKGMQRIRVPVRHGEGKFVTDDAPLLDKWADSGQLAVRYVDPESQFPSTSDEILPYPTSPNQSWRNIAGVCDPSGLVFGLMPHPEANHSTWLGATWTRENLEHGEGEGMAIFRNAVDYVMSEL</sequence>
<keyword evidence="7" id="KW-0315">Glutamine amidotransferase</keyword>
<comment type="caution">
    <text evidence="8">The sequence shown here is derived from an EMBL/GenBank/DDBJ whole genome shotgun (WGS) entry which is preliminary data.</text>
</comment>
<protein>
    <submittedName>
        <fullName evidence="8">Phosphoribosylformylglycinamidine synthase</fullName>
    </submittedName>
</protein>
<dbReference type="InterPro" id="IPR029062">
    <property type="entry name" value="Class_I_gatase-like"/>
</dbReference>
<accession>A0A2V3HP25</accession>
<evidence type="ECO:0000256" key="1">
    <source>
        <dbReference type="ARBA" id="ARBA00022490"/>
    </source>
</evidence>
<organism evidence="8 9">
    <name type="scientific">Candidatus Thalassarchaeum betae</name>
    <dbReference type="NCBI Taxonomy" id="2599289"/>
    <lineage>
        <taxon>Archaea</taxon>
        <taxon>Methanobacteriati</taxon>
        <taxon>Thermoplasmatota</taxon>
        <taxon>Candidatus Poseidoniia</taxon>
        <taxon>Candidatus Poseidoniales</taxon>
        <taxon>Candidatus Thalassarchaeaceae</taxon>
        <taxon>Candidatus Thalassarchaeum</taxon>
    </lineage>
</organism>
<dbReference type="GO" id="GO:0005737">
    <property type="term" value="C:cytoplasm"/>
    <property type="evidence" value="ECO:0007669"/>
    <property type="project" value="TreeGrafter"/>
</dbReference>
<evidence type="ECO:0000256" key="6">
    <source>
        <dbReference type="ARBA" id="ARBA00022840"/>
    </source>
</evidence>
<name>A0A2V3HP25_9ARCH</name>
<dbReference type="PIRSF" id="PIRSF001586">
    <property type="entry name" value="FGAM_synth_I"/>
    <property type="match status" value="1"/>
</dbReference>
<proteinExistence type="predicted"/>
<dbReference type="EMBL" id="PSPG01000015">
    <property type="protein sequence ID" value="PXF20898.1"/>
    <property type="molecule type" value="Genomic_DNA"/>
</dbReference>
<dbReference type="GO" id="GO:0016787">
    <property type="term" value="F:hydrolase activity"/>
    <property type="evidence" value="ECO:0007669"/>
    <property type="project" value="UniProtKB-KW"/>
</dbReference>
<keyword evidence="5" id="KW-0378">Hydrolase</keyword>
<dbReference type="SMART" id="SM01211">
    <property type="entry name" value="GATase_5"/>
    <property type="match status" value="1"/>
</dbReference>
<dbReference type="GO" id="GO:0006189">
    <property type="term" value="P:'de novo' IMP biosynthetic process"/>
    <property type="evidence" value="ECO:0007669"/>
    <property type="project" value="InterPro"/>
</dbReference>
<keyword evidence="6" id="KW-0067">ATP-binding</keyword>
<keyword evidence="3" id="KW-0547">Nucleotide-binding</keyword>
<dbReference type="GO" id="GO:0004642">
    <property type="term" value="F:phosphoribosylformylglycinamidine synthase activity"/>
    <property type="evidence" value="ECO:0007669"/>
    <property type="project" value="InterPro"/>
</dbReference>
<gene>
    <name evidence="8" type="ORF">CXX69_06360</name>
</gene>
<evidence type="ECO:0000256" key="3">
    <source>
        <dbReference type="ARBA" id="ARBA00022741"/>
    </source>
</evidence>
<evidence type="ECO:0000313" key="8">
    <source>
        <dbReference type="EMBL" id="PXF20898.1"/>
    </source>
</evidence>
<keyword evidence="2" id="KW-0436">Ligase</keyword>
<dbReference type="InterPro" id="IPR010075">
    <property type="entry name" value="PRibForGlyAmidine_synth_PurQ"/>
</dbReference>
<evidence type="ECO:0000256" key="4">
    <source>
        <dbReference type="ARBA" id="ARBA00022755"/>
    </source>
</evidence>
<dbReference type="SUPFAM" id="SSF52317">
    <property type="entry name" value="Class I glutamine amidotransferase-like"/>
    <property type="match status" value="1"/>
</dbReference>
<evidence type="ECO:0000256" key="2">
    <source>
        <dbReference type="ARBA" id="ARBA00022598"/>
    </source>
</evidence>
<dbReference type="Pfam" id="PF13507">
    <property type="entry name" value="GATase_5"/>
    <property type="match status" value="1"/>
</dbReference>
<keyword evidence="1" id="KW-0963">Cytoplasm</keyword>
<reference evidence="8 9" key="1">
    <citation type="journal article" date="2015" name="Nat. Commun.">
        <title>Genomic and transcriptomic evidence for scavenging of diverse organic compounds by widespread deep-sea archaea.</title>
        <authorList>
            <person name="Li M."/>
            <person name="Baker B.J."/>
            <person name="Anantharaman K."/>
            <person name="Jain S."/>
            <person name="Breier J.A."/>
            <person name="Dick G.J."/>
        </authorList>
    </citation>
    <scope>NUCLEOTIDE SEQUENCE [LARGE SCALE GENOMIC DNA]</scope>
    <source>
        <strain evidence="8">Cayman_51_deep</strain>
    </source>
</reference>
<dbReference type="AlphaFoldDB" id="A0A2V3HP25"/>
<evidence type="ECO:0000256" key="7">
    <source>
        <dbReference type="ARBA" id="ARBA00022962"/>
    </source>
</evidence>
<dbReference type="PANTHER" id="PTHR10099:SF1">
    <property type="entry name" value="PHOSPHORIBOSYLFORMYLGLYCINAMIDINE SYNTHASE"/>
    <property type="match status" value="1"/>
</dbReference>
<dbReference type="GO" id="GO:0005524">
    <property type="term" value="F:ATP binding"/>
    <property type="evidence" value="ECO:0007669"/>
    <property type="project" value="UniProtKB-KW"/>
</dbReference>
<evidence type="ECO:0000313" key="9">
    <source>
        <dbReference type="Proteomes" id="UP000248161"/>
    </source>
</evidence>
<keyword evidence="4" id="KW-0658">Purine biosynthesis</keyword>
<dbReference type="Proteomes" id="UP000248161">
    <property type="component" value="Unassembled WGS sequence"/>
</dbReference>
<dbReference type="Gene3D" id="3.40.50.880">
    <property type="match status" value="1"/>
</dbReference>
<dbReference type="PROSITE" id="PS51273">
    <property type="entry name" value="GATASE_TYPE_1"/>
    <property type="match status" value="1"/>
</dbReference>
<dbReference type="PANTHER" id="PTHR10099">
    <property type="entry name" value="PHOSPHORIBOSYLFORMYLGLYCINAMIDINE SYNTHASE"/>
    <property type="match status" value="1"/>
</dbReference>
<evidence type="ECO:0000256" key="5">
    <source>
        <dbReference type="ARBA" id="ARBA00022801"/>
    </source>
</evidence>